<dbReference type="EMBL" id="CP001738">
    <property type="protein sequence ID" value="ACY97192.1"/>
    <property type="molecule type" value="Genomic_DNA"/>
</dbReference>
<keyword evidence="2" id="KW-1185">Reference proteome</keyword>
<name>D1ABF6_THECD</name>
<sequence>MLLAMVRQEVAPEMGEQSTRLRLGEIYESFDMPGLRAELLDERLIVNPMPIKLHNRVVTWLTAELLGLCAERDWDLLAHGAVELAKTSDKVQPDPFSAHWTNPSIING</sequence>
<reference evidence="1 2" key="1">
    <citation type="journal article" date="2011" name="Stand. Genomic Sci.">
        <title>Complete genome sequence of Thermomonospora curvata type strain (B9).</title>
        <authorList>
            <person name="Chertkov O."/>
            <person name="Sikorski J."/>
            <person name="Nolan M."/>
            <person name="Lapidus A."/>
            <person name="Lucas S."/>
            <person name="Del Rio T.G."/>
            <person name="Tice H."/>
            <person name="Cheng J.F."/>
            <person name="Goodwin L."/>
            <person name="Pitluck S."/>
            <person name="Liolios K."/>
            <person name="Ivanova N."/>
            <person name="Mavromatis K."/>
            <person name="Mikhailova N."/>
            <person name="Ovchinnikova G."/>
            <person name="Pati A."/>
            <person name="Chen A."/>
            <person name="Palaniappan K."/>
            <person name="Djao O.D."/>
            <person name="Land M."/>
            <person name="Hauser L."/>
            <person name="Chang Y.J."/>
            <person name="Jeffries C.D."/>
            <person name="Brettin T."/>
            <person name="Han C."/>
            <person name="Detter J.C."/>
            <person name="Rohde M."/>
            <person name="Goker M."/>
            <person name="Woyke T."/>
            <person name="Bristow J."/>
            <person name="Eisen J.A."/>
            <person name="Markowitz V."/>
            <person name="Hugenholtz P."/>
            <person name="Klenk H.P."/>
            <person name="Kyrpides N.C."/>
        </authorList>
    </citation>
    <scope>NUCLEOTIDE SEQUENCE [LARGE SCALE GENOMIC DNA]</scope>
    <source>
        <strain evidence="2">ATCC 19995 / DSM 43183 / JCM 3096 / KCTC 9072 / NBRC 15933 / NCIMB 10081 / Henssen B9</strain>
    </source>
</reference>
<dbReference type="HOGENOM" id="CLU_2195678_0_0_11"/>
<dbReference type="KEGG" id="tcu:Tcur_1616"/>
<dbReference type="Gene3D" id="3.90.1570.10">
    <property type="entry name" value="tt1808, chain A"/>
    <property type="match status" value="1"/>
</dbReference>
<gene>
    <name evidence="1" type="ordered locus">Tcur_1616</name>
</gene>
<dbReference type="Proteomes" id="UP000001918">
    <property type="component" value="Chromosome"/>
</dbReference>
<evidence type="ECO:0000313" key="2">
    <source>
        <dbReference type="Proteomes" id="UP000001918"/>
    </source>
</evidence>
<dbReference type="AlphaFoldDB" id="D1ABF6"/>
<proteinExistence type="predicted"/>
<accession>D1ABF6</accession>
<evidence type="ECO:0000313" key="1">
    <source>
        <dbReference type="EMBL" id="ACY97192.1"/>
    </source>
</evidence>
<organism evidence="1 2">
    <name type="scientific">Thermomonospora curvata (strain ATCC 19995 / DSM 43183 / JCM 3096 / KCTC 9072 / NBRC 15933 / NCIMB 10081 / Henssen B9)</name>
    <dbReference type="NCBI Taxonomy" id="471852"/>
    <lineage>
        <taxon>Bacteria</taxon>
        <taxon>Bacillati</taxon>
        <taxon>Actinomycetota</taxon>
        <taxon>Actinomycetes</taxon>
        <taxon>Streptosporangiales</taxon>
        <taxon>Thermomonosporaceae</taxon>
        <taxon>Thermomonospora</taxon>
    </lineage>
</organism>
<dbReference type="InterPro" id="IPR012296">
    <property type="entry name" value="Nuclease_put_TT1808"/>
</dbReference>
<protein>
    <submittedName>
        <fullName evidence="1">Uncharacterized protein</fullName>
    </submittedName>
</protein>